<evidence type="ECO:0000313" key="1">
    <source>
        <dbReference type="EMBL" id="MBA9078429.1"/>
    </source>
</evidence>
<dbReference type="RefSeq" id="WP_182513657.1">
    <property type="nucleotide sequence ID" value="NZ_JACJIQ010000013.1"/>
</dbReference>
<evidence type="ECO:0000313" key="2">
    <source>
        <dbReference type="Proteomes" id="UP000563094"/>
    </source>
</evidence>
<accession>A0A839GNP3</accession>
<organism evidence="1 2">
    <name type="scientific">Rufibacter quisquiliarum</name>
    <dbReference type="NCBI Taxonomy" id="1549639"/>
    <lineage>
        <taxon>Bacteria</taxon>
        <taxon>Pseudomonadati</taxon>
        <taxon>Bacteroidota</taxon>
        <taxon>Cytophagia</taxon>
        <taxon>Cytophagales</taxon>
        <taxon>Hymenobacteraceae</taxon>
        <taxon>Rufibacter</taxon>
    </lineage>
</organism>
<gene>
    <name evidence="1" type="ORF">FHS90_003157</name>
</gene>
<name>A0A839GNP3_9BACT</name>
<dbReference type="EMBL" id="JACJIQ010000013">
    <property type="protein sequence ID" value="MBA9078429.1"/>
    <property type="molecule type" value="Genomic_DNA"/>
</dbReference>
<reference evidence="1 2" key="1">
    <citation type="submission" date="2020-08" db="EMBL/GenBank/DDBJ databases">
        <title>Genomic Encyclopedia of Type Strains, Phase IV (KMG-IV): sequencing the most valuable type-strain genomes for metagenomic binning, comparative biology and taxonomic classification.</title>
        <authorList>
            <person name="Goeker M."/>
        </authorList>
    </citation>
    <scope>NUCLEOTIDE SEQUENCE [LARGE SCALE GENOMIC DNA]</scope>
    <source>
        <strain evidence="1 2">DSM 29854</strain>
    </source>
</reference>
<protein>
    <submittedName>
        <fullName evidence="1">YD repeat-containing protein</fullName>
    </submittedName>
</protein>
<keyword evidence="2" id="KW-1185">Reference proteome</keyword>
<sequence length="268" mass="29518">MTPSFFKVPFLILIAFLVVGCGIEEPEPSNTPLVRLAKVTTSQGALREFTYGPSGELTRIKGTGELALHSLTASDSEVLYGANGRIGLIKNTGGQVTKESAYTYNGLGQLTKLEEKINGQVESYYTFEYDNAGRLAVRYSYFKDTNASSEELVATHKHSYVYNARGNVSDITVFQRSAPTAGWTASYTVKYENYDDSPCVQHLASTPFTPGIVLQWNNPGKVTTTFQEDGRQLAATYTYEYDAQKLPVKKTTTPTTGDAVVTMYSYSY</sequence>
<proteinExistence type="predicted"/>
<dbReference type="AlphaFoldDB" id="A0A839GNP3"/>
<dbReference type="Proteomes" id="UP000563094">
    <property type="component" value="Unassembled WGS sequence"/>
</dbReference>
<dbReference type="PROSITE" id="PS51257">
    <property type="entry name" value="PROKAR_LIPOPROTEIN"/>
    <property type="match status" value="1"/>
</dbReference>
<dbReference type="Gene3D" id="2.180.10.10">
    <property type="entry name" value="RHS repeat-associated core"/>
    <property type="match status" value="1"/>
</dbReference>
<comment type="caution">
    <text evidence="1">The sequence shown here is derived from an EMBL/GenBank/DDBJ whole genome shotgun (WGS) entry which is preliminary data.</text>
</comment>